<name>A0AAW0AGT2_9AGAR</name>
<keyword evidence="2" id="KW-1185">Reference proteome</keyword>
<sequence>MRKRLPHASFDNASTITLEVEPDLMFSPPGILLNQGTQRRFTKIIASLRTPSERKTTFTNLERTRCCLTETFEFSPSNEAIWKSLTSTNINRLTRNFLWKCMHETYRLGAFWDHVPHLEHFGLCIECKTPESMEHIMLECDARGQKLIWNLAERLWRLRYTDWPTLSWGLLLGCSLARFKIHGKIQRGKNRFFTIIVSTSIKLIWSLRNERVFEGKTQPSTTEIHNRWLALINGALKRDQLLTNKFRFGNLAKNTSLVLETWSGALSAEDALPDDWTRVKGVLVGIWPASRRNGVG</sequence>
<accession>A0AAW0AGT2</accession>
<proteinExistence type="predicted"/>
<evidence type="ECO:0000313" key="1">
    <source>
        <dbReference type="EMBL" id="KAK7008287.1"/>
    </source>
</evidence>
<protein>
    <recommendedName>
        <fullName evidence="3">Reverse transcriptase zinc-binding domain-containing protein</fullName>
    </recommendedName>
</protein>
<evidence type="ECO:0008006" key="3">
    <source>
        <dbReference type="Google" id="ProtNLM"/>
    </source>
</evidence>
<reference evidence="1 2" key="1">
    <citation type="journal article" date="2024" name="J Genomics">
        <title>Draft genome sequencing and assembly of Favolaschia claudopus CIRM-BRFM 2984 isolated from oak limbs.</title>
        <authorList>
            <person name="Navarro D."/>
            <person name="Drula E."/>
            <person name="Chaduli D."/>
            <person name="Cazenave R."/>
            <person name="Ahrendt S."/>
            <person name="Wang J."/>
            <person name="Lipzen A."/>
            <person name="Daum C."/>
            <person name="Barry K."/>
            <person name="Grigoriev I.V."/>
            <person name="Favel A."/>
            <person name="Rosso M.N."/>
            <person name="Martin F."/>
        </authorList>
    </citation>
    <scope>NUCLEOTIDE SEQUENCE [LARGE SCALE GENOMIC DNA]</scope>
    <source>
        <strain evidence="1 2">CIRM-BRFM 2984</strain>
    </source>
</reference>
<dbReference type="EMBL" id="JAWWNJ010000068">
    <property type="protein sequence ID" value="KAK7008287.1"/>
    <property type="molecule type" value="Genomic_DNA"/>
</dbReference>
<comment type="caution">
    <text evidence="1">The sequence shown here is derived from an EMBL/GenBank/DDBJ whole genome shotgun (WGS) entry which is preliminary data.</text>
</comment>
<organism evidence="1 2">
    <name type="scientific">Favolaschia claudopus</name>
    <dbReference type="NCBI Taxonomy" id="2862362"/>
    <lineage>
        <taxon>Eukaryota</taxon>
        <taxon>Fungi</taxon>
        <taxon>Dikarya</taxon>
        <taxon>Basidiomycota</taxon>
        <taxon>Agaricomycotina</taxon>
        <taxon>Agaricomycetes</taxon>
        <taxon>Agaricomycetidae</taxon>
        <taxon>Agaricales</taxon>
        <taxon>Marasmiineae</taxon>
        <taxon>Mycenaceae</taxon>
        <taxon>Favolaschia</taxon>
    </lineage>
</organism>
<dbReference type="Proteomes" id="UP001362999">
    <property type="component" value="Unassembled WGS sequence"/>
</dbReference>
<dbReference type="AlphaFoldDB" id="A0AAW0AGT2"/>
<evidence type="ECO:0000313" key="2">
    <source>
        <dbReference type="Proteomes" id="UP001362999"/>
    </source>
</evidence>
<gene>
    <name evidence="1" type="ORF">R3P38DRAFT_3592218</name>
</gene>